<organism evidence="3 4">
    <name type="scientific">Polarella glacialis</name>
    <name type="common">Dinoflagellate</name>
    <dbReference type="NCBI Taxonomy" id="89957"/>
    <lineage>
        <taxon>Eukaryota</taxon>
        <taxon>Sar</taxon>
        <taxon>Alveolata</taxon>
        <taxon>Dinophyceae</taxon>
        <taxon>Suessiales</taxon>
        <taxon>Suessiaceae</taxon>
        <taxon>Polarella</taxon>
    </lineage>
</organism>
<evidence type="ECO:0000313" key="4">
    <source>
        <dbReference type="Proteomes" id="UP000626109"/>
    </source>
</evidence>
<dbReference type="SUPFAM" id="SSF64268">
    <property type="entry name" value="PX domain"/>
    <property type="match status" value="1"/>
</dbReference>
<dbReference type="InterPro" id="IPR001683">
    <property type="entry name" value="PX_dom"/>
</dbReference>
<proteinExistence type="predicted"/>
<dbReference type="AlphaFoldDB" id="A0A813IK10"/>
<comment type="caution">
    <text evidence="3">The sequence shown here is derived from an EMBL/GenBank/DDBJ whole genome shotgun (WGS) entry which is preliminary data.</text>
</comment>
<accession>A0A813IK10</accession>
<feature type="compositionally biased region" description="Low complexity" evidence="1">
    <location>
        <begin position="168"/>
        <end position="177"/>
    </location>
</feature>
<dbReference type="PROSITE" id="PS50195">
    <property type="entry name" value="PX"/>
    <property type="match status" value="1"/>
</dbReference>
<dbReference type="GO" id="GO:0035091">
    <property type="term" value="F:phosphatidylinositol binding"/>
    <property type="evidence" value="ECO:0007669"/>
    <property type="project" value="InterPro"/>
</dbReference>
<feature type="domain" description="PX" evidence="2">
    <location>
        <begin position="25"/>
        <end position="137"/>
    </location>
</feature>
<dbReference type="InterPro" id="IPR036871">
    <property type="entry name" value="PX_dom_sf"/>
</dbReference>
<name>A0A813IK10_POLGL</name>
<protein>
    <recommendedName>
        <fullName evidence="2">PX domain-containing protein</fullName>
    </recommendedName>
</protein>
<dbReference type="EMBL" id="CAJNNW010008988">
    <property type="protein sequence ID" value="CAE8650578.1"/>
    <property type="molecule type" value="Genomic_DNA"/>
</dbReference>
<sequence length="198" mass="21782">MAGRFTALIDRVDVVEEPYDSEDILQKGLSILKSRISLMGPSTHAEYTLRVTQDGNSTLVKKRFSEFVTLHEFLKSRFGPHLPMDLPSKTPMRYFSSDKLDDRKNSLNAYLKELCSRPDFVDLLEVRRFFNCQASPLAVNSGAFGGPGAPSGYSAAGVPNRAEPRPVGPGVRPVVVGSAPGKQRARHDSDDDLVGWDS</sequence>
<evidence type="ECO:0000259" key="2">
    <source>
        <dbReference type="PROSITE" id="PS50195"/>
    </source>
</evidence>
<dbReference type="Gene3D" id="3.30.1520.10">
    <property type="entry name" value="Phox-like domain"/>
    <property type="match status" value="1"/>
</dbReference>
<evidence type="ECO:0000256" key="1">
    <source>
        <dbReference type="SAM" id="MobiDB-lite"/>
    </source>
</evidence>
<reference evidence="3" key="1">
    <citation type="submission" date="2021-02" db="EMBL/GenBank/DDBJ databases">
        <authorList>
            <person name="Dougan E. K."/>
            <person name="Rhodes N."/>
            <person name="Thang M."/>
            <person name="Chan C."/>
        </authorList>
    </citation>
    <scope>NUCLEOTIDE SEQUENCE</scope>
</reference>
<dbReference type="Pfam" id="PF00787">
    <property type="entry name" value="PX"/>
    <property type="match status" value="1"/>
</dbReference>
<evidence type="ECO:0000313" key="3">
    <source>
        <dbReference type="EMBL" id="CAE8650578.1"/>
    </source>
</evidence>
<feature type="region of interest" description="Disordered" evidence="1">
    <location>
        <begin position="150"/>
        <end position="198"/>
    </location>
</feature>
<gene>
    <name evidence="3" type="ORF">PGLA2088_LOCUS8378</name>
</gene>
<dbReference type="CDD" id="cd06093">
    <property type="entry name" value="PX_domain"/>
    <property type="match status" value="1"/>
</dbReference>
<feature type="compositionally biased region" description="Low complexity" evidence="1">
    <location>
        <begin position="150"/>
        <end position="159"/>
    </location>
</feature>
<dbReference type="Proteomes" id="UP000626109">
    <property type="component" value="Unassembled WGS sequence"/>
</dbReference>
<dbReference type="SMART" id="SM00312">
    <property type="entry name" value="PX"/>
    <property type="match status" value="1"/>
</dbReference>